<evidence type="ECO:0000256" key="4">
    <source>
        <dbReference type="PROSITE-ProRule" id="PRU01024"/>
    </source>
</evidence>
<dbReference type="AlphaFoldDB" id="A0A9W7LCN5"/>
<dbReference type="Gene3D" id="2.40.50.1070">
    <property type="match status" value="1"/>
</dbReference>
<proteinExistence type="inferred from homology"/>
<dbReference type="GO" id="GO:0032259">
    <property type="term" value="P:methylation"/>
    <property type="evidence" value="ECO:0007669"/>
    <property type="project" value="UniProtKB-KW"/>
</dbReference>
<dbReference type="OrthoDB" id="10250660at2759"/>
<feature type="binding site" evidence="4">
    <location>
        <position position="273"/>
    </location>
    <ligand>
        <name>S-adenosyl-L-methionine</name>
        <dbReference type="ChEBI" id="CHEBI:59789"/>
    </ligand>
</feature>
<comment type="caution">
    <text evidence="5">The sequence shown here is derived from an EMBL/GenBank/DDBJ whole genome shotgun (WGS) entry which is preliminary data.</text>
</comment>
<keyword evidence="3 4" id="KW-0949">S-adenosyl-L-methionine</keyword>
<dbReference type="SUPFAM" id="SSF53335">
    <property type="entry name" value="S-adenosyl-L-methionine-dependent methyltransferases"/>
    <property type="match status" value="1"/>
</dbReference>
<feature type="active site" description="Nucleophile" evidence="4">
    <location>
        <position position="388"/>
    </location>
</feature>
<keyword evidence="1 4" id="KW-0489">Methyltransferase</keyword>
<dbReference type="GO" id="GO:0006396">
    <property type="term" value="P:RNA processing"/>
    <property type="evidence" value="ECO:0007669"/>
    <property type="project" value="InterPro"/>
</dbReference>
<feature type="binding site" evidence="4">
    <location>
        <position position="244"/>
    </location>
    <ligand>
        <name>S-adenosyl-L-methionine</name>
        <dbReference type="ChEBI" id="CHEBI:59789"/>
    </ligand>
</feature>
<reference evidence="6" key="1">
    <citation type="journal article" date="2023" name="Commun. Biol.">
        <title>Genome analysis of Parmales, the sister group of diatoms, reveals the evolutionary specialization of diatoms from phago-mixotrophs to photoautotrophs.</title>
        <authorList>
            <person name="Ban H."/>
            <person name="Sato S."/>
            <person name="Yoshikawa S."/>
            <person name="Yamada K."/>
            <person name="Nakamura Y."/>
            <person name="Ichinomiya M."/>
            <person name="Sato N."/>
            <person name="Blanc-Mathieu R."/>
            <person name="Endo H."/>
            <person name="Kuwata A."/>
            <person name="Ogata H."/>
        </authorList>
    </citation>
    <scope>NUCLEOTIDE SEQUENCE [LARGE SCALE GENOMIC DNA]</scope>
</reference>
<accession>A0A9W7LCN5</accession>
<dbReference type="Proteomes" id="UP001165065">
    <property type="component" value="Unassembled WGS sequence"/>
</dbReference>
<keyword evidence="2 4" id="KW-0808">Transferase</keyword>
<dbReference type="PROSITE" id="PS51687">
    <property type="entry name" value="SAM_MT_RNA_M5U"/>
    <property type="match status" value="1"/>
</dbReference>
<dbReference type="Pfam" id="PF05958">
    <property type="entry name" value="tRNA_U5-meth_tr"/>
    <property type="match status" value="1"/>
</dbReference>
<dbReference type="GO" id="GO:0008173">
    <property type="term" value="F:RNA methyltransferase activity"/>
    <property type="evidence" value="ECO:0007669"/>
    <property type="project" value="InterPro"/>
</dbReference>
<protein>
    <recommendedName>
        <fullName evidence="7">S-adenosyl-L-methionine-dependent methyltransferase</fullName>
    </recommendedName>
</protein>
<dbReference type="InterPro" id="IPR029063">
    <property type="entry name" value="SAM-dependent_MTases_sf"/>
</dbReference>
<organism evidence="5 6">
    <name type="scientific">Triparma columacea</name>
    <dbReference type="NCBI Taxonomy" id="722753"/>
    <lineage>
        <taxon>Eukaryota</taxon>
        <taxon>Sar</taxon>
        <taxon>Stramenopiles</taxon>
        <taxon>Ochrophyta</taxon>
        <taxon>Bolidophyceae</taxon>
        <taxon>Parmales</taxon>
        <taxon>Triparmaceae</taxon>
        <taxon>Triparma</taxon>
    </lineage>
</organism>
<evidence type="ECO:0000313" key="5">
    <source>
        <dbReference type="EMBL" id="GMI44817.1"/>
    </source>
</evidence>
<keyword evidence="6" id="KW-1185">Reference proteome</keyword>
<evidence type="ECO:0000256" key="1">
    <source>
        <dbReference type="ARBA" id="ARBA00022603"/>
    </source>
</evidence>
<dbReference type="InterPro" id="IPR010280">
    <property type="entry name" value="U5_MeTrfase_fam"/>
</dbReference>
<evidence type="ECO:0000256" key="2">
    <source>
        <dbReference type="ARBA" id="ARBA00022679"/>
    </source>
</evidence>
<evidence type="ECO:0000313" key="6">
    <source>
        <dbReference type="Proteomes" id="UP001165065"/>
    </source>
</evidence>
<evidence type="ECO:0008006" key="7">
    <source>
        <dbReference type="Google" id="ProtNLM"/>
    </source>
</evidence>
<sequence length="433" mass="47702">MLPLYPIKAILSSSSLFWSTPSIAKHLKPGVEWEIVEPERSEGWRTQAKLATKQINLWKGGVEFGLYKTRTHIVEPIPECVVHHPAINAAVSALTSATIKCRTTAYVDPVLSSSKKKKKGGGGNGMTGNLKGGEGMLRYVQLQVERDTGKVTCSLVWNADSYKHTQPHLSHLVKELRRTSPDLWHSIWVNCNDSTGNVIFKSNKWDLVSGPEYSTERMLGSSSSFDGGRGGEGRLYFNPKVFRQGNIGGFERIAERVGEVVRERKGKRICELYAGVGVMGLSLWNGSRDQGGLNLEWLRCSDSNPSNFGCFDLAKKSMGLTSDDSRRITYLTATAGKAVEEGECDDADIVIVDPPRSGLEGSIIKELVKSKREAGLMGSVDTLIYVSCGWNALTRDLEEIMKGRGGWKVEECKGYVLFPGTNHVESLVVLTRE</sequence>
<dbReference type="PANTHER" id="PTHR47548:SF1">
    <property type="entry name" value="S-ADENOSYL-L-METHIONINE-DEPENDENT METHYLTRANSFERASES SUPERFAMILY PROTEIN"/>
    <property type="match status" value="1"/>
</dbReference>
<feature type="binding site" evidence="4">
    <location>
        <position position="302"/>
    </location>
    <ligand>
        <name>S-adenosyl-L-methionine</name>
        <dbReference type="ChEBI" id="CHEBI:59789"/>
    </ligand>
</feature>
<evidence type="ECO:0000256" key="3">
    <source>
        <dbReference type="ARBA" id="ARBA00022691"/>
    </source>
</evidence>
<dbReference type="InterPro" id="IPR053304">
    <property type="entry name" value="RNA_M5U_MTase"/>
</dbReference>
<feature type="binding site" evidence="4">
    <location>
        <position position="353"/>
    </location>
    <ligand>
        <name>S-adenosyl-L-methionine</name>
        <dbReference type="ChEBI" id="CHEBI:59789"/>
    </ligand>
</feature>
<gene>
    <name evidence="5" type="ORF">TrCOL_g6639</name>
</gene>
<dbReference type="PANTHER" id="PTHR47548">
    <property type="entry name" value="BNAA06G32370D PROTEIN"/>
    <property type="match status" value="1"/>
</dbReference>
<comment type="similarity">
    <text evidence="4">Belongs to the class I-like SAM-binding methyltransferase superfamily. RNA M5U methyltransferase family.</text>
</comment>
<dbReference type="EMBL" id="BRYA01000227">
    <property type="protein sequence ID" value="GMI44817.1"/>
    <property type="molecule type" value="Genomic_DNA"/>
</dbReference>
<name>A0A9W7LCN5_9STRA</name>
<dbReference type="Gene3D" id="3.40.50.150">
    <property type="entry name" value="Vaccinia Virus protein VP39"/>
    <property type="match status" value="1"/>
</dbReference>